<dbReference type="GO" id="GO:0030246">
    <property type="term" value="F:carbohydrate binding"/>
    <property type="evidence" value="ECO:0007669"/>
    <property type="project" value="UniProtKB-ARBA"/>
</dbReference>
<dbReference type="AlphaFoldDB" id="A0A0F9AW98"/>
<dbReference type="Pfam" id="PF13407">
    <property type="entry name" value="Peripla_BP_4"/>
    <property type="match status" value="1"/>
</dbReference>
<dbReference type="SUPFAM" id="SSF53822">
    <property type="entry name" value="Periplasmic binding protein-like I"/>
    <property type="match status" value="1"/>
</dbReference>
<comment type="caution">
    <text evidence="5">The sequence shown here is derived from an EMBL/GenBank/DDBJ whole genome shotgun (WGS) entry which is preliminary data.</text>
</comment>
<name>A0A0F9AW98_9ZZZZ</name>
<protein>
    <recommendedName>
        <fullName evidence="4">Periplasmic binding protein domain-containing protein</fullName>
    </recommendedName>
</protein>
<organism evidence="5">
    <name type="scientific">marine sediment metagenome</name>
    <dbReference type="NCBI Taxonomy" id="412755"/>
    <lineage>
        <taxon>unclassified sequences</taxon>
        <taxon>metagenomes</taxon>
        <taxon>ecological metagenomes</taxon>
    </lineage>
</organism>
<evidence type="ECO:0000256" key="3">
    <source>
        <dbReference type="ARBA" id="ARBA00022729"/>
    </source>
</evidence>
<gene>
    <name evidence="5" type="ORF">LCGC14_2521410</name>
</gene>
<proteinExistence type="inferred from homology"/>
<dbReference type="InterPro" id="IPR025997">
    <property type="entry name" value="SBP_2_dom"/>
</dbReference>
<feature type="domain" description="Periplasmic binding protein" evidence="4">
    <location>
        <begin position="54"/>
        <end position="307"/>
    </location>
</feature>
<comment type="subcellular location">
    <subcellularLocation>
        <location evidence="1">Cell envelope</location>
    </subcellularLocation>
</comment>
<dbReference type="PANTHER" id="PTHR46847:SF1">
    <property type="entry name" value="D-ALLOSE-BINDING PERIPLASMIC PROTEIN-RELATED"/>
    <property type="match status" value="1"/>
</dbReference>
<dbReference type="EMBL" id="LAZR01040684">
    <property type="protein sequence ID" value="KKL13874.1"/>
    <property type="molecule type" value="Genomic_DNA"/>
</dbReference>
<accession>A0A0F9AW98</accession>
<dbReference type="InterPro" id="IPR028082">
    <property type="entry name" value="Peripla_BP_I"/>
</dbReference>
<keyword evidence="3" id="KW-0732">Signal</keyword>
<comment type="similarity">
    <text evidence="2">Belongs to the bacterial solute-binding protein 2 family.</text>
</comment>
<evidence type="ECO:0000256" key="2">
    <source>
        <dbReference type="ARBA" id="ARBA00007639"/>
    </source>
</evidence>
<sequence>MKKLIAILIAGSFLSVTLGSVAWADRFPRSWLWDTNALKMVDTAKYKKKPPYVIGFSNASVSNSWRVYFDLQVRAEADNQKGLIKKFYVTDANDKPDKQIADVEDLVAKGIDLLIISAATMAALDPIVTRVMKEGIPVVTVDRRVKSDNFVSFVTSSNYTQGRMQMLWLAEVLKGKGNIVMLGGFAGAGPAEERIDGGKEILAQFPGIKLLDLQYANWSPAEGKKIMAAMIQSYGKKIDGVWGDGLQNAGALEALNEAGMKVPITGDHLNAFLVRVQELGFPAMSIDFPVSMGADSVLTALKVLNGTPVPFIIDVPRTIITTVDTENVKSDVPWDQMAHKDWPDDAWNNTLPAKWLPK</sequence>
<evidence type="ECO:0000256" key="1">
    <source>
        <dbReference type="ARBA" id="ARBA00004196"/>
    </source>
</evidence>
<dbReference type="GO" id="GO:0030313">
    <property type="term" value="C:cell envelope"/>
    <property type="evidence" value="ECO:0007669"/>
    <property type="project" value="UniProtKB-SubCell"/>
</dbReference>
<evidence type="ECO:0000313" key="5">
    <source>
        <dbReference type="EMBL" id="KKL13874.1"/>
    </source>
</evidence>
<dbReference type="Gene3D" id="3.40.50.2300">
    <property type="match status" value="2"/>
</dbReference>
<dbReference type="PANTHER" id="PTHR46847">
    <property type="entry name" value="D-ALLOSE-BINDING PERIPLASMIC PROTEIN-RELATED"/>
    <property type="match status" value="1"/>
</dbReference>
<reference evidence="5" key="1">
    <citation type="journal article" date="2015" name="Nature">
        <title>Complex archaea that bridge the gap between prokaryotes and eukaryotes.</title>
        <authorList>
            <person name="Spang A."/>
            <person name="Saw J.H."/>
            <person name="Jorgensen S.L."/>
            <person name="Zaremba-Niedzwiedzka K."/>
            <person name="Martijn J."/>
            <person name="Lind A.E."/>
            <person name="van Eijk R."/>
            <person name="Schleper C."/>
            <person name="Guy L."/>
            <person name="Ettema T.J."/>
        </authorList>
    </citation>
    <scope>NUCLEOTIDE SEQUENCE</scope>
</reference>
<evidence type="ECO:0000259" key="4">
    <source>
        <dbReference type="Pfam" id="PF13407"/>
    </source>
</evidence>